<evidence type="ECO:0000256" key="1">
    <source>
        <dbReference type="SAM" id="Phobius"/>
    </source>
</evidence>
<dbReference type="AlphaFoldDB" id="A0A3L6G4Y7"/>
<reference evidence="2" key="1">
    <citation type="journal article" date="2018" name="Nat. Genet.">
        <title>Extensive intraspecific gene order and gene structural variations between Mo17 and other maize genomes.</title>
        <authorList>
            <person name="Sun S."/>
            <person name="Zhou Y."/>
            <person name="Chen J."/>
            <person name="Shi J."/>
            <person name="Zhao H."/>
            <person name="Zhao H."/>
            <person name="Song W."/>
            <person name="Zhang M."/>
            <person name="Cui Y."/>
            <person name="Dong X."/>
            <person name="Liu H."/>
            <person name="Ma X."/>
            <person name="Jiao Y."/>
            <person name="Wang B."/>
            <person name="Wei X."/>
            <person name="Stein J.C."/>
            <person name="Glaubitz J.C."/>
            <person name="Lu F."/>
            <person name="Yu G."/>
            <person name="Liang C."/>
            <person name="Fengler K."/>
            <person name="Li B."/>
            <person name="Rafalski A."/>
            <person name="Schnable P.S."/>
            <person name="Ware D.H."/>
            <person name="Buckler E.S."/>
            <person name="Lai J."/>
        </authorList>
    </citation>
    <scope>NUCLEOTIDE SEQUENCE [LARGE SCALE GENOMIC DNA]</scope>
    <source>
        <tissue evidence="2">Seedling</tissue>
    </source>
</reference>
<organism evidence="2">
    <name type="scientific">Zea mays</name>
    <name type="common">Maize</name>
    <dbReference type="NCBI Taxonomy" id="4577"/>
    <lineage>
        <taxon>Eukaryota</taxon>
        <taxon>Viridiplantae</taxon>
        <taxon>Streptophyta</taxon>
        <taxon>Embryophyta</taxon>
        <taxon>Tracheophyta</taxon>
        <taxon>Spermatophyta</taxon>
        <taxon>Magnoliopsida</taxon>
        <taxon>Liliopsida</taxon>
        <taxon>Poales</taxon>
        <taxon>Poaceae</taxon>
        <taxon>PACMAD clade</taxon>
        <taxon>Panicoideae</taxon>
        <taxon>Andropogonodae</taxon>
        <taxon>Andropogoneae</taxon>
        <taxon>Tripsacinae</taxon>
        <taxon>Zea</taxon>
    </lineage>
</organism>
<keyword evidence="1" id="KW-0812">Transmembrane</keyword>
<comment type="caution">
    <text evidence="2">The sequence shown here is derived from an EMBL/GenBank/DDBJ whole genome shotgun (WGS) entry which is preliminary data.</text>
</comment>
<protein>
    <submittedName>
        <fullName evidence="2">Uncharacterized protein</fullName>
    </submittedName>
</protein>
<keyword evidence="1" id="KW-1133">Transmembrane helix</keyword>
<feature type="non-terminal residue" evidence="2">
    <location>
        <position position="1"/>
    </location>
</feature>
<proteinExistence type="predicted"/>
<sequence>VLVVFFSQRARCGLCFSVFVCVFFSLHSILFNKMTYNSSAYSTKTNKKILSGSEDVAQKVSKVTRDNLII</sequence>
<keyword evidence="1" id="KW-0472">Membrane</keyword>
<dbReference type="Proteomes" id="UP000251960">
    <property type="component" value="Chromosome 10"/>
</dbReference>
<dbReference type="EMBL" id="NCVQ01000002">
    <property type="protein sequence ID" value="PWZ43663.1"/>
    <property type="molecule type" value="Genomic_DNA"/>
</dbReference>
<evidence type="ECO:0000313" key="2">
    <source>
        <dbReference type="EMBL" id="PWZ43663.1"/>
    </source>
</evidence>
<feature type="transmembrane region" description="Helical" evidence="1">
    <location>
        <begin position="12"/>
        <end position="31"/>
    </location>
</feature>
<gene>
    <name evidence="2" type="ORF">Zm00014a_021463</name>
</gene>
<name>A0A3L6G4Y7_MAIZE</name>
<accession>A0A3L6G4Y7</accession>